<dbReference type="PANTHER" id="PTHR42792">
    <property type="entry name" value="FLAGELLIN"/>
    <property type="match status" value="1"/>
</dbReference>
<dbReference type="Pfam" id="PF00669">
    <property type="entry name" value="Flagellin_N"/>
    <property type="match status" value="1"/>
</dbReference>
<dbReference type="SUPFAM" id="SSF64518">
    <property type="entry name" value="Phase 1 flagellin"/>
    <property type="match status" value="1"/>
</dbReference>
<keyword evidence="3" id="KW-0975">Bacterial flagellum</keyword>
<dbReference type="RefSeq" id="WP_049683198.1">
    <property type="nucleotide sequence ID" value="NZ_LFZW01000001.1"/>
</dbReference>
<evidence type="ECO:0000256" key="3">
    <source>
        <dbReference type="ARBA" id="ARBA00023143"/>
    </source>
</evidence>
<accession>A0A0K9GYP2</accession>
<evidence type="ECO:0000256" key="2">
    <source>
        <dbReference type="ARBA" id="ARBA00005709"/>
    </source>
</evidence>
<proteinExistence type="inferred from homology"/>
<dbReference type="InterPro" id="IPR046358">
    <property type="entry name" value="Flagellin_C"/>
</dbReference>
<dbReference type="EMBL" id="LFZW01000001">
    <property type="protein sequence ID" value="KMY51849.1"/>
    <property type="molecule type" value="Genomic_DNA"/>
</dbReference>
<dbReference type="GO" id="GO:0071973">
    <property type="term" value="P:bacterial-type flagellum-dependent cell motility"/>
    <property type="evidence" value="ECO:0007669"/>
    <property type="project" value="InterPro"/>
</dbReference>
<comment type="subcellular location">
    <subcellularLocation>
        <location evidence="1">Bacterial flagellum</location>
    </subcellularLocation>
</comment>
<feature type="domain" description="Flagellin C-terminal" evidence="5">
    <location>
        <begin position="217"/>
        <end position="300"/>
    </location>
</feature>
<evidence type="ECO:0000313" key="6">
    <source>
        <dbReference type="EMBL" id="KMY51849.1"/>
    </source>
</evidence>
<dbReference type="Pfam" id="PF00700">
    <property type="entry name" value="Flagellin_C"/>
    <property type="match status" value="1"/>
</dbReference>
<comment type="similarity">
    <text evidence="2">Belongs to the bacterial flagellin family.</text>
</comment>
<dbReference type="InterPro" id="IPR001029">
    <property type="entry name" value="Flagellin_N"/>
</dbReference>
<dbReference type="InterPro" id="IPR013384">
    <property type="entry name" value="Flagell_FlgL"/>
</dbReference>
<keyword evidence="6" id="KW-0969">Cilium</keyword>
<sequence>MRVTQSMLSNNMLRNLSSSYDRLGKLQEQISSQKKFTKPSDDPVAAMMGMTYRTDVSQIEQFTRNIGEAENWIDSTDKALDQAVSALQRIRELTVKASNGTYEEKQRESIAAEIKELKDHLITIGDTQIGGKYIFNGQNTNIKPSESDATKNDPINNPNGNIVYGSAAVEVEVFSGIKIQINTDASSTFGDALKSDGSIQKIIDALENNDSNIGDLLDGIDGTIDSFLTTRSQVGARQNRIELMTERLGQQEIFAKKVMSKNEDIDIEKAIMDLTTQESIHSAALSVGSRVIQPSLIDFLR</sequence>
<keyword evidence="6" id="KW-0966">Cell projection</keyword>
<dbReference type="Gene3D" id="1.20.1330.10">
    <property type="entry name" value="f41 fragment of flagellin, N-terminal domain"/>
    <property type="match status" value="1"/>
</dbReference>
<gene>
    <name evidence="6" type="ORF">AC625_21875</name>
</gene>
<dbReference type="STRING" id="1679170.AC625_21875"/>
<dbReference type="InterPro" id="IPR001492">
    <property type="entry name" value="Flagellin"/>
</dbReference>
<dbReference type="AlphaFoldDB" id="A0A0K9GYP2"/>
<dbReference type="PANTHER" id="PTHR42792:SF1">
    <property type="entry name" value="FLAGELLAR HOOK-ASSOCIATED PROTEIN 3"/>
    <property type="match status" value="1"/>
</dbReference>
<dbReference type="PATRIC" id="fig|1679170.3.peg.4934"/>
<dbReference type="GO" id="GO:0009424">
    <property type="term" value="C:bacterial-type flagellum hook"/>
    <property type="evidence" value="ECO:0007669"/>
    <property type="project" value="InterPro"/>
</dbReference>
<evidence type="ECO:0000259" key="4">
    <source>
        <dbReference type="Pfam" id="PF00669"/>
    </source>
</evidence>
<keyword evidence="7" id="KW-1185">Reference proteome</keyword>
<evidence type="ECO:0000313" key="7">
    <source>
        <dbReference type="Proteomes" id="UP000037146"/>
    </source>
</evidence>
<evidence type="ECO:0000259" key="5">
    <source>
        <dbReference type="Pfam" id="PF00700"/>
    </source>
</evidence>
<keyword evidence="6" id="KW-0282">Flagellum</keyword>
<feature type="domain" description="Flagellin N-terminal" evidence="4">
    <location>
        <begin position="5"/>
        <end position="140"/>
    </location>
</feature>
<evidence type="ECO:0000256" key="1">
    <source>
        <dbReference type="ARBA" id="ARBA00004365"/>
    </source>
</evidence>
<reference evidence="7" key="1">
    <citation type="submission" date="2015-07" db="EMBL/GenBank/DDBJ databases">
        <title>Genome sequencing project for genomic taxonomy and phylogenomics of Bacillus-like bacteria.</title>
        <authorList>
            <person name="Liu B."/>
            <person name="Wang J."/>
            <person name="Zhu Y."/>
            <person name="Liu G."/>
            <person name="Chen Q."/>
            <person name="Chen Z."/>
            <person name="Lan J."/>
            <person name="Che J."/>
            <person name="Ge C."/>
            <person name="Shi H."/>
            <person name="Pan Z."/>
            <person name="Liu X."/>
        </authorList>
    </citation>
    <scope>NUCLEOTIDE SEQUENCE [LARGE SCALE GENOMIC DNA]</scope>
    <source>
        <strain evidence="7">FJAT-27997</strain>
    </source>
</reference>
<dbReference type="OrthoDB" id="9758307at2"/>
<dbReference type="Proteomes" id="UP000037146">
    <property type="component" value="Unassembled WGS sequence"/>
</dbReference>
<name>A0A0K9GYP2_9BACI</name>
<comment type="caution">
    <text evidence="6">The sequence shown here is derived from an EMBL/GenBank/DDBJ whole genome shotgun (WGS) entry which is preliminary data.</text>
</comment>
<dbReference type="NCBIfam" id="TIGR02550">
    <property type="entry name" value="flagell_flgL"/>
    <property type="match status" value="1"/>
</dbReference>
<dbReference type="GO" id="GO:0005198">
    <property type="term" value="F:structural molecule activity"/>
    <property type="evidence" value="ECO:0007669"/>
    <property type="project" value="InterPro"/>
</dbReference>
<organism evidence="6 7">
    <name type="scientific">Peribacillus loiseleuriae</name>
    <dbReference type="NCBI Taxonomy" id="1679170"/>
    <lineage>
        <taxon>Bacteria</taxon>
        <taxon>Bacillati</taxon>
        <taxon>Bacillota</taxon>
        <taxon>Bacilli</taxon>
        <taxon>Bacillales</taxon>
        <taxon>Bacillaceae</taxon>
        <taxon>Peribacillus</taxon>
    </lineage>
</organism>
<protein>
    <submittedName>
        <fullName evidence="6">Flagellar hook protein FlgL</fullName>
    </submittedName>
</protein>